<dbReference type="EMBL" id="BMQL01000018">
    <property type="protein sequence ID" value="GGR15302.1"/>
    <property type="molecule type" value="Genomic_DNA"/>
</dbReference>
<proteinExistence type="predicted"/>
<reference evidence="2" key="1">
    <citation type="journal article" date="2014" name="Int. J. Syst. Evol. Microbiol.">
        <title>Complete genome sequence of Corynebacterium casei LMG S-19264T (=DSM 44701T), isolated from a smear-ripened cheese.</title>
        <authorList>
            <consortium name="US DOE Joint Genome Institute (JGI-PGF)"/>
            <person name="Walter F."/>
            <person name="Albersmeier A."/>
            <person name="Kalinowski J."/>
            <person name="Ruckert C."/>
        </authorList>
    </citation>
    <scope>NUCLEOTIDE SEQUENCE</scope>
    <source>
        <strain evidence="2">JCM 31311</strain>
    </source>
</reference>
<reference evidence="2" key="2">
    <citation type="submission" date="2020-09" db="EMBL/GenBank/DDBJ databases">
        <authorList>
            <person name="Sun Q."/>
            <person name="Ohkuma M."/>
        </authorList>
    </citation>
    <scope>NUCLEOTIDE SEQUENCE</scope>
    <source>
        <strain evidence="2">JCM 31311</strain>
    </source>
</reference>
<organism evidence="2 3">
    <name type="scientific">Deinococcus ruber</name>
    <dbReference type="NCBI Taxonomy" id="1848197"/>
    <lineage>
        <taxon>Bacteria</taxon>
        <taxon>Thermotogati</taxon>
        <taxon>Deinococcota</taxon>
        <taxon>Deinococci</taxon>
        <taxon>Deinococcales</taxon>
        <taxon>Deinococcaceae</taxon>
        <taxon>Deinococcus</taxon>
    </lineage>
</organism>
<dbReference type="Proteomes" id="UP000603865">
    <property type="component" value="Unassembled WGS sequence"/>
</dbReference>
<sequence length="63" mass="7089">MTQIEHRTEMTNRADTSLAVMPQRSERSATVAKPYDLMEAKMDSLGFRMLVTTSHASLLFGVE</sequence>
<comment type="caution">
    <text evidence="2">The sequence shown here is derived from an EMBL/GenBank/DDBJ whole genome shotgun (WGS) entry which is preliminary data.</text>
</comment>
<accession>A0A918F8E5</accession>
<feature type="compositionally biased region" description="Basic and acidic residues" evidence="1">
    <location>
        <begin position="1"/>
        <end position="12"/>
    </location>
</feature>
<name>A0A918F8E5_9DEIO</name>
<dbReference type="AlphaFoldDB" id="A0A918F8E5"/>
<evidence type="ECO:0000313" key="2">
    <source>
        <dbReference type="EMBL" id="GGR15302.1"/>
    </source>
</evidence>
<evidence type="ECO:0000313" key="3">
    <source>
        <dbReference type="Proteomes" id="UP000603865"/>
    </source>
</evidence>
<gene>
    <name evidence="2" type="ORF">GCM10008957_30050</name>
</gene>
<feature type="region of interest" description="Disordered" evidence="1">
    <location>
        <begin position="1"/>
        <end position="27"/>
    </location>
</feature>
<dbReference type="RefSeq" id="WP_189091340.1">
    <property type="nucleotide sequence ID" value="NZ_BMQL01000018.1"/>
</dbReference>
<protein>
    <submittedName>
        <fullName evidence="2">Uncharacterized protein</fullName>
    </submittedName>
</protein>
<evidence type="ECO:0000256" key="1">
    <source>
        <dbReference type="SAM" id="MobiDB-lite"/>
    </source>
</evidence>
<keyword evidence="3" id="KW-1185">Reference proteome</keyword>